<evidence type="ECO:0000313" key="1">
    <source>
        <dbReference type="EMBL" id="KKD35966.1"/>
    </source>
</evidence>
<proteinExistence type="predicted"/>
<accession>A0A0F5YAH6</accession>
<sequence length="224" mass="26513">MHQGKSPIDSQFNQLAREAQQYSKGSYERRRALNLLMDKILKSGRLIRPKKGSFPFPVSIYEDLYNEAKSIMMMEICQNIDRYNPEQDVMAWCNFLLDKRFTDCFNQYTRRGLTYLPKGEKNEDVASLPNLEDLDSFRLPAEQISKSQELQSLIEENPDNIFTKEYIKGQPKATFQFLAIAKIWQDRKWKDISAELNVPVSSLCEFYKKRLKEFTPYFREYLQN</sequence>
<comment type="caution">
    <text evidence="1">The sequence shown here is derived from an EMBL/GenBank/DDBJ whole genome shotgun (WGS) entry which is preliminary data.</text>
</comment>
<dbReference type="EMBL" id="LATL02000221">
    <property type="protein sequence ID" value="KKD35966.1"/>
    <property type="molecule type" value="Genomic_DNA"/>
</dbReference>
<dbReference type="OrthoDB" id="451633at2"/>
<evidence type="ECO:0000313" key="2">
    <source>
        <dbReference type="Proteomes" id="UP000033607"/>
    </source>
</evidence>
<reference evidence="1 2" key="1">
    <citation type="submission" date="2015-06" db="EMBL/GenBank/DDBJ databases">
        <title>Draft genome assembly of filamentous brackish cyanobacterium Limnoraphis robusta strain CS-951.</title>
        <authorList>
            <person name="Willis A."/>
            <person name="Parks M."/>
            <person name="Burford M.A."/>
        </authorList>
    </citation>
    <scope>NUCLEOTIDE SEQUENCE [LARGE SCALE GENOMIC DNA]</scope>
    <source>
        <strain evidence="1 2">CS-951</strain>
    </source>
</reference>
<gene>
    <name evidence="1" type="ORF">WN50_22375</name>
</gene>
<organism evidence="1 2">
    <name type="scientific">Limnoraphis robusta CS-951</name>
    <dbReference type="NCBI Taxonomy" id="1637645"/>
    <lineage>
        <taxon>Bacteria</taxon>
        <taxon>Bacillati</taxon>
        <taxon>Cyanobacteriota</taxon>
        <taxon>Cyanophyceae</taxon>
        <taxon>Oscillatoriophycideae</taxon>
        <taxon>Oscillatoriales</taxon>
        <taxon>Sirenicapillariaceae</taxon>
        <taxon>Limnoraphis</taxon>
    </lineage>
</organism>
<name>A0A0F5YAH6_9CYAN</name>
<protein>
    <recommendedName>
        <fullName evidence="3">Sigma-70 family RNA polymerase sigma factor</fullName>
    </recommendedName>
</protein>
<evidence type="ECO:0008006" key="3">
    <source>
        <dbReference type="Google" id="ProtNLM"/>
    </source>
</evidence>
<dbReference type="RefSeq" id="WP_046280810.1">
    <property type="nucleotide sequence ID" value="NZ_LATL02000221.1"/>
</dbReference>
<dbReference type="AlphaFoldDB" id="A0A0F5YAH6"/>
<dbReference type="Proteomes" id="UP000033607">
    <property type="component" value="Unassembled WGS sequence"/>
</dbReference>